<name>A0A918AHB2_9ACTN</name>
<dbReference type="EMBL" id="BMNK01000022">
    <property type="protein sequence ID" value="GGP16930.1"/>
    <property type="molecule type" value="Genomic_DNA"/>
</dbReference>
<reference evidence="1" key="2">
    <citation type="submission" date="2020-09" db="EMBL/GenBank/DDBJ databases">
        <authorList>
            <person name="Sun Q."/>
            <person name="Zhou Y."/>
        </authorList>
    </citation>
    <scope>NUCLEOTIDE SEQUENCE</scope>
    <source>
        <strain evidence="1">CGMCC 4.7430</strain>
    </source>
</reference>
<dbReference type="SUPFAM" id="SSF141694">
    <property type="entry name" value="AF2212/PG0164-like"/>
    <property type="match status" value="1"/>
</dbReference>
<evidence type="ECO:0000313" key="1">
    <source>
        <dbReference type="EMBL" id="GGP16930.1"/>
    </source>
</evidence>
<keyword evidence="2" id="KW-1185">Reference proteome</keyword>
<organism evidence="1 2">
    <name type="scientific">Nonomuraea glycinis</name>
    <dbReference type="NCBI Taxonomy" id="2047744"/>
    <lineage>
        <taxon>Bacteria</taxon>
        <taxon>Bacillati</taxon>
        <taxon>Actinomycetota</taxon>
        <taxon>Actinomycetes</taxon>
        <taxon>Streptosporangiales</taxon>
        <taxon>Streptosporangiaceae</taxon>
        <taxon>Nonomuraea</taxon>
    </lineage>
</organism>
<dbReference type="Proteomes" id="UP000660745">
    <property type="component" value="Unassembled WGS sequence"/>
</dbReference>
<accession>A0A918AHB2</accession>
<protein>
    <recommendedName>
        <fullName evidence="3">DUF1905 domain-containing protein</fullName>
    </recommendedName>
</protein>
<proteinExistence type="predicted"/>
<dbReference type="RefSeq" id="WP_189144232.1">
    <property type="nucleotide sequence ID" value="NZ_BMNK01000022.1"/>
</dbReference>
<dbReference type="Pfam" id="PF08922">
    <property type="entry name" value="DUF1905"/>
    <property type="match status" value="1"/>
</dbReference>
<dbReference type="AlphaFoldDB" id="A0A918AHB2"/>
<dbReference type="Pfam" id="PF13376">
    <property type="entry name" value="OmdA"/>
    <property type="match status" value="1"/>
</dbReference>
<comment type="caution">
    <text evidence="1">The sequence shown here is derived from an EMBL/GenBank/DDBJ whole genome shotgun (WGS) entry which is preliminary data.</text>
</comment>
<reference evidence="1" key="1">
    <citation type="journal article" date="2014" name="Int. J. Syst. Evol. Microbiol.">
        <title>Complete genome sequence of Corynebacterium casei LMG S-19264T (=DSM 44701T), isolated from a smear-ripened cheese.</title>
        <authorList>
            <consortium name="US DOE Joint Genome Institute (JGI-PGF)"/>
            <person name="Walter F."/>
            <person name="Albersmeier A."/>
            <person name="Kalinowski J."/>
            <person name="Ruckert C."/>
        </authorList>
    </citation>
    <scope>NUCLEOTIDE SEQUENCE</scope>
    <source>
        <strain evidence="1">CGMCC 4.7430</strain>
    </source>
</reference>
<dbReference type="Gene3D" id="2.40.30.100">
    <property type="entry name" value="AF2212/PG0164-like"/>
    <property type="match status" value="1"/>
</dbReference>
<dbReference type="InterPro" id="IPR037079">
    <property type="entry name" value="AF2212/PG0164-like_sf"/>
</dbReference>
<gene>
    <name evidence="1" type="ORF">GCM10012278_82700</name>
</gene>
<evidence type="ECO:0000313" key="2">
    <source>
        <dbReference type="Proteomes" id="UP000660745"/>
    </source>
</evidence>
<sequence length="148" mass="15796">MIFYATVELGGKTITGFEVPAEVVAELGSGRRPAVHVTVNGYTYRSTVAVMGGRFMLPLSATNRAGAGVAAGDEIEVGLELDTEPRQVSVPPDLAEALDRAPEAKKFFESLSYSRQSRCVLQVEGAKKAETRQRRVADIIARLAGGEA</sequence>
<dbReference type="InterPro" id="IPR015018">
    <property type="entry name" value="DUF1905"/>
</dbReference>
<evidence type="ECO:0008006" key="3">
    <source>
        <dbReference type="Google" id="ProtNLM"/>
    </source>
</evidence>